<evidence type="ECO:0000256" key="4">
    <source>
        <dbReference type="ARBA" id="ARBA00022737"/>
    </source>
</evidence>
<evidence type="ECO:0000256" key="3">
    <source>
        <dbReference type="ARBA" id="ARBA00022692"/>
    </source>
</evidence>
<evidence type="ECO:0000313" key="10">
    <source>
        <dbReference type="Proteomes" id="UP000005237"/>
    </source>
</evidence>
<keyword evidence="2" id="KW-0813">Transport</keyword>
<organism evidence="9 10">
    <name type="scientific">Caenorhabditis japonica</name>
    <dbReference type="NCBI Taxonomy" id="281687"/>
    <lineage>
        <taxon>Eukaryota</taxon>
        <taxon>Metazoa</taxon>
        <taxon>Ecdysozoa</taxon>
        <taxon>Nematoda</taxon>
        <taxon>Chromadorea</taxon>
        <taxon>Rhabditida</taxon>
        <taxon>Rhabditina</taxon>
        <taxon>Rhabditomorpha</taxon>
        <taxon>Rhabditoidea</taxon>
        <taxon>Rhabditidae</taxon>
        <taxon>Peloderinae</taxon>
        <taxon>Caenorhabditis</taxon>
    </lineage>
</organism>
<evidence type="ECO:0000256" key="8">
    <source>
        <dbReference type="SAM" id="MobiDB-lite"/>
    </source>
</evidence>
<keyword evidence="4" id="KW-0677">Repeat</keyword>
<keyword evidence="10" id="KW-1185">Reference proteome</keyword>
<accession>A0A8R1E6Q7</accession>
<dbReference type="EnsemblMetazoa" id="CJA20899.1">
    <property type="protein sequence ID" value="CJA20899.1"/>
    <property type="gene ID" value="WBGene00176471"/>
</dbReference>
<dbReference type="InterPro" id="IPR023395">
    <property type="entry name" value="MCP_dom_sf"/>
</dbReference>
<evidence type="ECO:0000256" key="5">
    <source>
        <dbReference type="ARBA" id="ARBA00022989"/>
    </source>
</evidence>
<evidence type="ECO:0000256" key="7">
    <source>
        <dbReference type="ARBA" id="ARBA00023136"/>
    </source>
</evidence>
<evidence type="ECO:0000256" key="1">
    <source>
        <dbReference type="ARBA" id="ARBA00004225"/>
    </source>
</evidence>
<evidence type="ECO:0000256" key="6">
    <source>
        <dbReference type="ARBA" id="ARBA00023128"/>
    </source>
</evidence>
<feature type="region of interest" description="Disordered" evidence="8">
    <location>
        <begin position="1"/>
        <end position="57"/>
    </location>
</feature>
<dbReference type="Proteomes" id="UP000005237">
    <property type="component" value="Unassembled WGS sequence"/>
</dbReference>
<keyword evidence="3" id="KW-0812">Transmembrane</keyword>
<evidence type="ECO:0000256" key="2">
    <source>
        <dbReference type="ARBA" id="ARBA00022448"/>
    </source>
</evidence>
<dbReference type="PANTHER" id="PTHR21252">
    <property type="entry name" value="TB1 PROTEIN-RELATED"/>
    <property type="match status" value="1"/>
</dbReference>
<dbReference type="GO" id="GO:0005741">
    <property type="term" value="C:mitochondrial outer membrane"/>
    <property type="evidence" value="ECO:0007669"/>
    <property type="project" value="InterPro"/>
</dbReference>
<dbReference type="AlphaFoldDB" id="A0A8R1E6Q7"/>
<evidence type="ECO:0000313" key="9">
    <source>
        <dbReference type="EnsemblMetazoa" id="CJA20899.1"/>
    </source>
</evidence>
<feature type="compositionally biased region" description="Polar residues" evidence="8">
    <location>
        <begin position="34"/>
        <end position="57"/>
    </location>
</feature>
<sequence length="212" mass="23124">MPTQFIRNRSAFPHGTHNDIDDLQYPDHFGGSHQLPSTASGYSETSQQTSSPGKSGTSTDPLAGALLGLSDVITKSLISHPCAVLRRQCQVHQFAGSLHLTPVTLIPVICNSVTKEGIQTFWKGAIGSSVLWGLTNVTEIVLGDLLGLPRTFVVNGSAEKYYKHLVLKGVSFVVMTPFYISSFIETVRVSFLCFLLNEKAFKNDRSAFFTEA</sequence>
<name>A0A8R1E6Q7_CAEJA</name>
<comment type="subcellular location">
    <subcellularLocation>
        <location evidence="1">Mitochondrion membrane</location>
        <topology evidence="1">Multi-pass membrane protein</topology>
    </subcellularLocation>
</comment>
<keyword evidence="7" id="KW-0472">Membrane</keyword>
<dbReference type="PANTHER" id="PTHR21252:SF2">
    <property type="entry name" value="MITOCHONDRIAL OUTER MEMBRANE PROTEIN SLC25A46"/>
    <property type="match status" value="1"/>
</dbReference>
<keyword evidence="6" id="KW-0496">Mitochondrion</keyword>
<keyword evidence="5" id="KW-1133">Transmembrane helix</keyword>
<reference evidence="10" key="1">
    <citation type="submission" date="2010-08" db="EMBL/GenBank/DDBJ databases">
        <authorList>
            <consortium name="Caenorhabditis japonica Sequencing Consortium"/>
            <person name="Wilson R.K."/>
        </authorList>
    </citation>
    <scope>NUCLEOTIDE SEQUENCE [LARGE SCALE GENOMIC DNA]</scope>
    <source>
        <strain evidence="10">DF5081</strain>
    </source>
</reference>
<dbReference type="InterPro" id="IPR039158">
    <property type="entry name" value="SLC25A46"/>
</dbReference>
<dbReference type="GO" id="GO:0090149">
    <property type="term" value="P:mitochondrial membrane fission"/>
    <property type="evidence" value="ECO:0007669"/>
    <property type="project" value="InterPro"/>
</dbReference>
<proteinExistence type="predicted"/>
<reference evidence="9" key="2">
    <citation type="submission" date="2022-06" db="UniProtKB">
        <authorList>
            <consortium name="EnsemblMetazoa"/>
        </authorList>
    </citation>
    <scope>IDENTIFICATION</scope>
    <source>
        <strain evidence="9">DF5081</strain>
    </source>
</reference>
<dbReference type="SUPFAM" id="SSF103506">
    <property type="entry name" value="Mitochondrial carrier"/>
    <property type="match status" value="1"/>
</dbReference>
<protein>
    <submittedName>
        <fullName evidence="9">Uncharacterized protein</fullName>
    </submittedName>
</protein>